<dbReference type="SMART" id="SM00511">
    <property type="entry name" value="ORANGE"/>
    <property type="match status" value="1"/>
</dbReference>
<dbReference type="RefSeq" id="XP_035698126.1">
    <property type="nucleotide sequence ID" value="XM_035842233.1"/>
</dbReference>
<gene>
    <name evidence="10" type="primary">LOC118431118</name>
</gene>
<dbReference type="GO" id="GO:0000981">
    <property type="term" value="F:DNA-binding transcription factor activity, RNA polymerase II-specific"/>
    <property type="evidence" value="ECO:0000318"/>
    <property type="project" value="GO_Central"/>
</dbReference>
<dbReference type="GO" id="GO:0005634">
    <property type="term" value="C:nucleus"/>
    <property type="evidence" value="ECO:0000318"/>
    <property type="project" value="GO_Central"/>
</dbReference>
<dbReference type="PANTHER" id="PTHR10985">
    <property type="entry name" value="BASIC HELIX-LOOP-HELIX TRANSCRIPTION FACTOR, HES-RELATED"/>
    <property type="match status" value="1"/>
</dbReference>
<dbReference type="InterPro" id="IPR011598">
    <property type="entry name" value="bHLH_dom"/>
</dbReference>
<keyword evidence="2" id="KW-0678">Repressor</keyword>
<evidence type="ECO:0000256" key="6">
    <source>
        <dbReference type="ARBA" id="ARBA00023242"/>
    </source>
</evidence>
<reference evidence="10" key="2">
    <citation type="submission" date="2025-08" db="UniProtKB">
        <authorList>
            <consortium name="RefSeq"/>
        </authorList>
    </citation>
    <scope>IDENTIFICATION</scope>
    <source>
        <strain evidence="10">S238N-H82</strain>
        <tissue evidence="10">Testes</tissue>
    </source>
</reference>
<keyword evidence="3" id="KW-0805">Transcription regulation</keyword>
<dbReference type="PROSITE" id="PS51054">
    <property type="entry name" value="ORANGE"/>
    <property type="match status" value="1"/>
</dbReference>
<dbReference type="SUPFAM" id="SSF158457">
    <property type="entry name" value="Orange domain-like"/>
    <property type="match status" value="1"/>
</dbReference>
<dbReference type="CDD" id="cd18913">
    <property type="entry name" value="bHLH-O_hairy_like"/>
    <property type="match status" value="1"/>
</dbReference>
<evidence type="ECO:0000256" key="5">
    <source>
        <dbReference type="ARBA" id="ARBA00023163"/>
    </source>
</evidence>
<accession>A0A9J7MBQ5</accession>
<keyword evidence="5" id="KW-0804">Transcription</keyword>
<sequence length="270" mass="29807">MPVEKVIESYAPYQSRKSSKPLMEKRRRARINSSLNELKNLILDTYKNDVNSTSNSHSKLEKADILEIAVKHVRSLQRQQMAAAVSTDPAALGRYRAGYSRCRAEVARFMGTVDGVDPQVRQKLLNHLDGCTQRVENAAHSSRVQPRDATAVRTGYLPSQHRHQASPVPPAMYGIVPVAPEHITVSLPSQTFPSSQHTVPVYTNTNNRTATGTPARLSPVYGLTHSPVGVENRQTTATTYQPSTAQTAVVPAGFQSTLPISESDKVWRPW</sequence>
<organism evidence="9 10">
    <name type="scientific">Branchiostoma floridae</name>
    <name type="common">Florida lancelet</name>
    <name type="synonym">Amphioxus</name>
    <dbReference type="NCBI Taxonomy" id="7739"/>
    <lineage>
        <taxon>Eukaryota</taxon>
        <taxon>Metazoa</taxon>
        <taxon>Chordata</taxon>
        <taxon>Cephalochordata</taxon>
        <taxon>Leptocardii</taxon>
        <taxon>Amphioxiformes</taxon>
        <taxon>Branchiostomatidae</taxon>
        <taxon>Branchiostoma</taxon>
    </lineage>
</organism>
<proteinExistence type="predicted"/>
<dbReference type="Gene3D" id="6.10.250.980">
    <property type="match status" value="1"/>
</dbReference>
<dbReference type="InterPro" id="IPR050370">
    <property type="entry name" value="HES_HEY"/>
</dbReference>
<comment type="subcellular location">
    <subcellularLocation>
        <location evidence="1">Nucleus</location>
    </subcellularLocation>
</comment>
<dbReference type="Pfam" id="PF07527">
    <property type="entry name" value="Hairy_orange"/>
    <property type="match status" value="1"/>
</dbReference>
<dbReference type="GO" id="GO:0006357">
    <property type="term" value="P:regulation of transcription by RNA polymerase II"/>
    <property type="evidence" value="ECO:0000318"/>
    <property type="project" value="GO_Central"/>
</dbReference>
<feature type="domain" description="Orange" evidence="8">
    <location>
        <begin position="95"/>
        <end position="128"/>
    </location>
</feature>
<evidence type="ECO:0000256" key="1">
    <source>
        <dbReference type="ARBA" id="ARBA00004123"/>
    </source>
</evidence>
<dbReference type="Pfam" id="PF00010">
    <property type="entry name" value="HLH"/>
    <property type="match status" value="1"/>
</dbReference>
<dbReference type="GO" id="GO:0050767">
    <property type="term" value="P:regulation of neurogenesis"/>
    <property type="evidence" value="ECO:0000318"/>
    <property type="project" value="GO_Central"/>
</dbReference>
<name>A0A9J7MBQ5_BRAFL</name>
<dbReference type="InterPro" id="IPR036638">
    <property type="entry name" value="HLH_DNA-bd_sf"/>
</dbReference>
<dbReference type="Proteomes" id="UP000001554">
    <property type="component" value="Chromosome 14"/>
</dbReference>
<evidence type="ECO:0000259" key="8">
    <source>
        <dbReference type="PROSITE" id="PS51054"/>
    </source>
</evidence>
<keyword evidence="4" id="KW-0238">DNA-binding</keyword>
<evidence type="ECO:0000259" key="7">
    <source>
        <dbReference type="PROSITE" id="PS50888"/>
    </source>
</evidence>
<dbReference type="SUPFAM" id="SSF47459">
    <property type="entry name" value="HLH, helix-loop-helix DNA-binding domain"/>
    <property type="match status" value="1"/>
</dbReference>
<feature type="domain" description="BHLH" evidence="7">
    <location>
        <begin position="15"/>
        <end position="76"/>
    </location>
</feature>
<reference evidence="9" key="1">
    <citation type="journal article" date="2020" name="Nat. Ecol. Evol.">
        <title>Deeply conserved synteny resolves early events in vertebrate evolution.</title>
        <authorList>
            <person name="Simakov O."/>
            <person name="Marletaz F."/>
            <person name="Yue J.X."/>
            <person name="O'Connell B."/>
            <person name="Jenkins J."/>
            <person name="Brandt A."/>
            <person name="Calef R."/>
            <person name="Tung C.H."/>
            <person name="Huang T.K."/>
            <person name="Schmutz J."/>
            <person name="Satoh N."/>
            <person name="Yu J.K."/>
            <person name="Putnam N.H."/>
            <person name="Green R.E."/>
            <person name="Rokhsar D.S."/>
        </authorList>
    </citation>
    <scope>NUCLEOTIDE SEQUENCE [LARGE SCALE GENOMIC DNA]</scope>
    <source>
        <strain evidence="9">S238N-H82</strain>
    </source>
</reference>
<dbReference type="KEGG" id="bfo:118431118"/>
<protein>
    <submittedName>
        <fullName evidence="10">Transcription factor HES-1-B-like isoform X1</fullName>
    </submittedName>
</protein>
<dbReference type="AlphaFoldDB" id="A0A9J7MBQ5"/>
<evidence type="ECO:0000256" key="3">
    <source>
        <dbReference type="ARBA" id="ARBA00023015"/>
    </source>
</evidence>
<dbReference type="PROSITE" id="PS50888">
    <property type="entry name" value="BHLH"/>
    <property type="match status" value="1"/>
</dbReference>
<keyword evidence="9" id="KW-1185">Reference proteome</keyword>
<dbReference type="FunFam" id="4.10.280.10:FF:000009">
    <property type="entry name" value="Transcription factor HES-1"/>
    <property type="match status" value="1"/>
</dbReference>
<dbReference type="OMA" id="CTQRVEN"/>
<evidence type="ECO:0000313" key="10">
    <source>
        <dbReference type="RefSeq" id="XP_035698126.1"/>
    </source>
</evidence>
<dbReference type="GO" id="GO:0009952">
    <property type="term" value="P:anterior/posterior pattern specification"/>
    <property type="evidence" value="ECO:0000318"/>
    <property type="project" value="GO_Central"/>
</dbReference>
<dbReference type="GO" id="GO:0046983">
    <property type="term" value="F:protein dimerization activity"/>
    <property type="evidence" value="ECO:0007669"/>
    <property type="project" value="InterPro"/>
</dbReference>
<dbReference type="GeneID" id="118431118"/>
<dbReference type="SMART" id="SM00353">
    <property type="entry name" value="HLH"/>
    <property type="match status" value="1"/>
</dbReference>
<dbReference type="Gene3D" id="4.10.280.10">
    <property type="entry name" value="Helix-loop-helix DNA-binding domain"/>
    <property type="match status" value="1"/>
</dbReference>
<dbReference type="GO" id="GO:0000978">
    <property type="term" value="F:RNA polymerase II cis-regulatory region sequence-specific DNA binding"/>
    <property type="evidence" value="ECO:0000318"/>
    <property type="project" value="GO_Central"/>
</dbReference>
<evidence type="ECO:0000256" key="2">
    <source>
        <dbReference type="ARBA" id="ARBA00022491"/>
    </source>
</evidence>
<dbReference type="InterPro" id="IPR003650">
    <property type="entry name" value="Orange_dom"/>
</dbReference>
<evidence type="ECO:0000313" key="9">
    <source>
        <dbReference type="Proteomes" id="UP000001554"/>
    </source>
</evidence>
<keyword evidence="6" id="KW-0539">Nucleus</keyword>
<evidence type="ECO:0000256" key="4">
    <source>
        <dbReference type="ARBA" id="ARBA00023125"/>
    </source>
</evidence>